<name>A0A1G2BTC4_9BACT</name>
<protein>
    <submittedName>
        <fullName evidence="1">Uncharacterized protein</fullName>
    </submittedName>
</protein>
<dbReference type="EMBL" id="MHKO01000027">
    <property type="protein sequence ID" value="OGY92166.1"/>
    <property type="molecule type" value="Genomic_DNA"/>
</dbReference>
<proteinExistence type="predicted"/>
<reference evidence="1 2" key="1">
    <citation type="journal article" date="2016" name="Nat. Commun.">
        <title>Thousands of microbial genomes shed light on interconnected biogeochemical processes in an aquifer system.</title>
        <authorList>
            <person name="Anantharaman K."/>
            <person name="Brown C.T."/>
            <person name="Hug L.A."/>
            <person name="Sharon I."/>
            <person name="Castelle C.J."/>
            <person name="Probst A.J."/>
            <person name="Thomas B.C."/>
            <person name="Singh A."/>
            <person name="Wilkins M.J."/>
            <person name="Karaoz U."/>
            <person name="Brodie E.L."/>
            <person name="Williams K.H."/>
            <person name="Hubbard S.S."/>
            <person name="Banfield J.F."/>
        </authorList>
    </citation>
    <scope>NUCLEOTIDE SEQUENCE [LARGE SCALE GENOMIC DNA]</scope>
</reference>
<dbReference type="AlphaFoldDB" id="A0A1G2BTC4"/>
<sequence>MENQQNIFEALKRVVRNEIQPMRDEIHQFKNEILTSNDKIAKELIIIRTEVAAFNGGQQRQDEQLQEHSQRLKIVECKAGI</sequence>
<comment type="caution">
    <text evidence="1">The sequence shown here is derived from an EMBL/GenBank/DDBJ whole genome shotgun (WGS) entry which is preliminary data.</text>
</comment>
<gene>
    <name evidence="1" type="ORF">A3H70_04790</name>
</gene>
<dbReference type="Proteomes" id="UP000178109">
    <property type="component" value="Unassembled WGS sequence"/>
</dbReference>
<evidence type="ECO:0000313" key="2">
    <source>
        <dbReference type="Proteomes" id="UP000178109"/>
    </source>
</evidence>
<dbReference type="STRING" id="1798553.A3H70_04790"/>
<evidence type="ECO:0000313" key="1">
    <source>
        <dbReference type="EMBL" id="OGY92166.1"/>
    </source>
</evidence>
<organism evidence="1 2">
    <name type="scientific">Candidatus Komeilibacteria bacterium RIFCSPLOWO2_02_FULL_48_11</name>
    <dbReference type="NCBI Taxonomy" id="1798553"/>
    <lineage>
        <taxon>Bacteria</taxon>
        <taxon>Candidatus Komeiliibacteriota</taxon>
    </lineage>
</organism>
<accession>A0A1G2BTC4</accession>